<organism evidence="1 2">
    <name type="scientific">Cupriavidus taiwanensis</name>
    <dbReference type="NCBI Taxonomy" id="164546"/>
    <lineage>
        <taxon>Bacteria</taxon>
        <taxon>Pseudomonadati</taxon>
        <taxon>Pseudomonadota</taxon>
        <taxon>Betaproteobacteria</taxon>
        <taxon>Burkholderiales</taxon>
        <taxon>Burkholderiaceae</taxon>
        <taxon>Cupriavidus</taxon>
    </lineage>
</organism>
<evidence type="ECO:0000313" key="1">
    <source>
        <dbReference type="EMBL" id="SPS00457.1"/>
    </source>
</evidence>
<accession>A0A375J5S0</accession>
<dbReference type="AlphaFoldDB" id="A0A375J5S0"/>
<dbReference type="Proteomes" id="UP000256805">
    <property type="component" value="Unassembled WGS sequence"/>
</dbReference>
<sequence>MIHTTPADSEILLHAAASAFRTSTSLHAEAVPASTRVDWQQDGSMRFDLGEGGSCTLPVMVRRLVDRFSAVTPIVELQHRLGQKVLLVTAYVSPDMAERLRSHDIAFIDTAGNVSLRLPNALLYVVGRRAPAGGVSARRVRTASPKQLEVLFALIANPGLLSAPYRSIANAAGVALSTVNLALDDLLQRGLVGAGDDGKRRFSDWARVVDEWATLYPLRLRPKLASKRFSATRADWWQGIDLHRYDVVLGGEAAAEKLAHNLRAERITLYADSATPRELILDARLKADPGGEVEIVQRFWPAGLTLATVVAPSVAHPVLVYADLLDTGESRNVEAARQIRERYLAYPP</sequence>
<protein>
    <submittedName>
        <fullName evidence="1">Uncharacterized protein</fullName>
    </submittedName>
</protein>
<proteinExistence type="predicted"/>
<dbReference type="EMBL" id="OVTA01000039">
    <property type="protein sequence ID" value="SPS00457.1"/>
    <property type="molecule type" value="Genomic_DNA"/>
</dbReference>
<dbReference type="Pfam" id="PF09952">
    <property type="entry name" value="AbiEi_2"/>
    <property type="match status" value="1"/>
</dbReference>
<dbReference type="RefSeq" id="WP_116385311.1">
    <property type="nucleotide sequence ID" value="NZ_LS483234.1"/>
</dbReference>
<gene>
    <name evidence="1" type="ORF">CBM2634_B160343</name>
</gene>
<name>A0A375J5S0_9BURK</name>
<reference evidence="1 2" key="1">
    <citation type="submission" date="2018-01" db="EMBL/GenBank/DDBJ databases">
        <authorList>
            <person name="Gaut B.S."/>
            <person name="Morton B.R."/>
            <person name="Clegg M.T."/>
            <person name="Duvall M.R."/>
        </authorList>
    </citation>
    <scope>NUCLEOTIDE SEQUENCE [LARGE SCALE GENOMIC DNA]</scope>
    <source>
        <strain evidence="1">Cupriavidus taiwanensis cmp 52</strain>
    </source>
</reference>
<evidence type="ECO:0000313" key="2">
    <source>
        <dbReference type="Proteomes" id="UP000256805"/>
    </source>
</evidence>
<dbReference type="InterPro" id="IPR019238">
    <property type="entry name" value="AbiEi_2"/>
</dbReference>